<keyword evidence="3" id="KW-1185">Reference proteome</keyword>
<dbReference type="EMBL" id="GG675931">
    <property type="protein sequence ID" value="EER12797.1"/>
    <property type="molecule type" value="Genomic_DNA"/>
</dbReference>
<reference evidence="2 3" key="1">
    <citation type="submission" date="2008-07" db="EMBL/GenBank/DDBJ databases">
        <authorList>
            <person name="El-Sayed N."/>
            <person name="Caler E."/>
            <person name="Inman J."/>
            <person name="Amedeo P."/>
            <person name="Hass B."/>
            <person name="Wortman J."/>
        </authorList>
    </citation>
    <scope>NUCLEOTIDE SEQUENCE [LARGE SCALE GENOMIC DNA]</scope>
    <source>
        <strain evidence="3">ATCC 50983 / TXsc</strain>
    </source>
</reference>
<keyword evidence="1" id="KW-0472">Membrane</keyword>
<keyword evidence="1" id="KW-1133">Transmembrane helix</keyword>
<gene>
    <name evidence="2" type="ORF">Pmar_PMAR018052</name>
</gene>
<dbReference type="AlphaFoldDB" id="C5KRV6"/>
<dbReference type="InParanoid" id="C5KRV6"/>
<evidence type="ECO:0000256" key="1">
    <source>
        <dbReference type="SAM" id="Phobius"/>
    </source>
</evidence>
<protein>
    <submittedName>
        <fullName evidence="2">Uncharacterized protein</fullName>
    </submittedName>
</protein>
<sequence length="76" mass="8333">MAAGLTLKPWFNILLSAATLIAGSGCSRVVAMIKRVRRKVFETTHRVAAEDESVYGIQQALHICTGLLYPDWGDVD</sequence>
<organism evidence="3">
    <name type="scientific">Perkinsus marinus (strain ATCC 50983 / TXsc)</name>
    <dbReference type="NCBI Taxonomy" id="423536"/>
    <lineage>
        <taxon>Eukaryota</taxon>
        <taxon>Sar</taxon>
        <taxon>Alveolata</taxon>
        <taxon>Perkinsozoa</taxon>
        <taxon>Perkinsea</taxon>
        <taxon>Perkinsida</taxon>
        <taxon>Perkinsidae</taxon>
        <taxon>Perkinsus</taxon>
    </lineage>
</organism>
<evidence type="ECO:0000313" key="2">
    <source>
        <dbReference type="EMBL" id="EER12797.1"/>
    </source>
</evidence>
<keyword evidence="1" id="KW-0812">Transmembrane</keyword>
<evidence type="ECO:0000313" key="3">
    <source>
        <dbReference type="Proteomes" id="UP000007800"/>
    </source>
</evidence>
<name>C5KRV6_PERM5</name>
<proteinExistence type="predicted"/>
<dbReference type="GeneID" id="9058994"/>
<dbReference type="Proteomes" id="UP000007800">
    <property type="component" value="Unassembled WGS sequence"/>
</dbReference>
<accession>C5KRV6</accession>
<dbReference type="RefSeq" id="XP_002781002.1">
    <property type="nucleotide sequence ID" value="XM_002780956.1"/>
</dbReference>
<feature type="transmembrane region" description="Helical" evidence="1">
    <location>
        <begin position="12"/>
        <end position="31"/>
    </location>
</feature>